<gene>
    <name evidence="7" type="ORF">GR328_17260</name>
</gene>
<dbReference type="SUPFAM" id="SSF53850">
    <property type="entry name" value="Periplasmic binding protein-like II"/>
    <property type="match status" value="1"/>
</dbReference>
<dbReference type="InterPro" id="IPR050950">
    <property type="entry name" value="HTH-type_LysR_regulators"/>
</dbReference>
<dbReference type="RefSeq" id="WP_160885896.1">
    <property type="nucleotide sequence ID" value="NZ_WURB01000013.1"/>
</dbReference>
<feature type="region of interest" description="Disordered" evidence="5">
    <location>
        <begin position="1"/>
        <end position="26"/>
    </location>
</feature>
<dbReference type="GO" id="GO:0005829">
    <property type="term" value="C:cytosol"/>
    <property type="evidence" value="ECO:0007669"/>
    <property type="project" value="TreeGrafter"/>
</dbReference>
<comment type="caution">
    <text evidence="7">The sequence shown here is derived from an EMBL/GenBank/DDBJ whole genome shotgun (WGS) entry which is preliminary data.</text>
</comment>
<dbReference type="FunFam" id="1.10.10.10:FF:000001">
    <property type="entry name" value="LysR family transcriptional regulator"/>
    <property type="match status" value="1"/>
</dbReference>
<dbReference type="Gene3D" id="1.10.10.10">
    <property type="entry name" value="Winged helix-like DNA-binding domain superfamily/Winged helix DNA-binding domain"/>
    <property type="match status" value="1"/>
</dbReference>
<evidence type="ECO:0000313" key="8">
    <source>
        <dbReference type="Proteomes" id="UP000436483"/>
    </source>
</evidence>
<evidence type="ECO:0000256" key="3">
    <source>
        <dbReference type="ARBA" id="ARBA00023125"/>
    </source>
</evidence>
<dbReference type="AlphaFoldDB" id="A0A7X3MUF6"/>
<keyword evidence="3" id="KW-0238">DNA-binding</keyword>
<dbReference type="EMBL" id="WURB01000013">
    <property type="protein sequence ID" value="MXQ13180.1"/>
    <property type="molecule type" value="Genomic_DNA"/>
</dbReference>
<dbReference type="InterPro" id="IPR036390">
    <property type="entry name" value="WH_DNA-bd_sf"/>
</dbReference>
<name>A0A7X3MUF6_9HYPH</name>
<reference evidence="7 8" key="2">
    <citation type="submission" date="2020-01" db="EMBL/GenBank/DDBJ databases">
        <title>Microvirga sp. nov., an arsenate reduction bacterium isolated from Tibet hotspring sediments.</title>
        <authorList>
            <person name="Xian W.-D."/>
            <person name="Li W.-J."/>
        </authorList>
    </citation>
    <scope>NUCLEOTIDE SEQUENCE [LARGE SCALE GENOMIC DNA]</scope>
    <source>
        <strain evidence="7 8">KCTC 23863</strain>
    </source>
</reference>
<keyword evidence="2" id="KW-0805">Transcription regulation</keyword>
<dbReference type="GO" id="GO:0003700">
    <property type="term" value="F:DNA-binding transcription factor activity"/>
    <property type="evidence" value="ECO:0007669"/>
    <property type="project" value="InterPro"/>
</dbReference>
<organism evidence="7 8">
    <name type="scientific">Microvirga makkahensis</name>
    <dbReference type="NCBI Taxonomy" id="1128670"/>
    <lineage>
        <taxon>Bacteria</taxon>
        <taxon>Pseudomonadati</taxon>
        <taxon>Pseudomonadota</taxon>
        <taxon>Alphaproteobacteria</taxon>
        <taxon>Hyphomicrobiales</taxon>
        <taxon>Methylobacteriaceae</taxon>
        <taxon>Microvirga</taxon>
    </lineage>
</organism>
<evidence type="ECO:0000256" key="1">
    <source>
        <dbReference type="ARBA" id="ARBA00009437"/>
    </source>
</evidence>
<dbReference type="OrthoDB" id="5297263at2"/>
<keyword evidence="8" id="KW-1185">Reference proteome</keyword>
<protein>
    <submittedName>
        <fullName evidence="7">LysR family transcriptional regulator</fullName>
    </submittedName>
</protein>
<accession>A0A7X3MUF6</accession>
<dbReference type="InterPro" id="IPR000847">
    <property type="entry name" value="LysR_HTH_N"/>
</dbReference>
<dbReference type="Pfam" id="PF03466">
    <property type="entry name" value="LysR_substrate"/>
    <property type="match status" value="1"/>
</dbReference>
<feature type="compositionally biased region" description="Basic and acidic residues" evidence="5">
    <location>
        <begin position="1"/>
        <end position="11"/>
    </location>
</feature>
<keyword evidence="4" id="KW-0804">Transcription</keyword>
<evidence type="ECO:0000256" key="5">
    <source>
        <dbReference type="SAM" id="MobiDB-lite"/>
    </source>
</evidence>
<comment type="similarity">
    <text evidence="1">Belongs to the LysR transcriptional regulatory family.</text>
</comment>
<dbReference type="PANTHER" id="PTHR30419">
    <property type="entry name" value="HTH-TYPE TRANSCRIPTIONAL REGULATOR YBHD"/>
    <property type="match status" value="1"/>
</dbReference>
<evidence type="ECO:0000313" key="7">
    <source>
        <dbReference type="EMBL" id="MXQ13180.1"/>
    </source>
</evidence>
<dbReference type="SUPFAM" id="SSF46785">
    <property type="entry name" value="Winged helix' DNA-binding domain"/>
    <property type="match status" value="1"/>
</dbReference>
<proteinExistence type="inferred from homology"/>
<dbReference type="Pfam" id="PF00126">
    <property type="entry name" value="HTH_1"/>
    <property type="match status" value="1"/>
</dbReference>
<dbReference type="InterPro" id="IPR005119">
    <property type="entry name" value="LysR_subst-bd"/>
</dbReference>
<evidence type="ECO:0000259" key="6">
    <source>
        <dbReference type="PROSITE" id="PS50931"/>
    </source>
</evidence>
<evidence type="ECO:0000256" key="2">
    <source>
        <dbReference type="ARBA" id="ARBA00023015"/>
    </source>
</evidence>
<feature type="domain" description="HTH lysR-type" evidence="6">
    <location>
        <begin position="43"/>
        <end position="95"/>
    </location>
</feature>
<dbReference type="Proteomes" id="UP000436483">
    <property type="component" value="Unassembled WGS sequence"/>
</dbReference>
<dbReference type="Gene3D" id="3.40.190.10">
    <property type="entry name" value="Periplasmic binding protein-like II"/>
    <property type="match status" value="2"/>
</dbReference>
<dbReference type="InterPro" id="IPR036388">
    <property type="entry name" value="WH-like_DNA-bd_sf"/>
</dbReference>
<dbReference type="PROSITE" id="PS50931">
    <property type="entry name" value="HTH_LYSR"/>
    <property type="match status" value="1"/>
</dbReference>
<dbReference type="GO" id="GO:0003677">
    <property type="term" value="F:DNA binding"/>
    <property type="evidence" value="ECO:0007669"/>
    <property type="project" value="UniProtKB-KW"/>
</dbReference>
<reference evidence="7 8" key="1">
    <citation type="submission" date="2019-12" db="EMBL/GenBank/DDBJ databases">
        <authorList>
            <person name="Yuan C.-G."/>
        </authorList>
    </citation>
    <scope>NUCLEOTIDE SEQUENCE [LARGE SCALE GENOMIC DNA]</scope>
    <source>
        <strain evidence="7 8">KCTC 23863</strain>
    </source>
</reference>
<sequence>MKSASMDENHAGDAPSGFPPTPIPRGRPLSPALLERMFHQPAIVYFKVVAETLSVRECSRRLNVASSAVSRQILQLEDALDMTLFQRDGRRLRLTAAGEILYRHLGRISAPLEAAVSELDMLRGLKTGSVRIATAETVGLSVLPQLLSGFAEAYPTIHLDVAVASSSEVIKMVAEEHVDLGFAFVTQPPTLVHMPVRHEVLVGALMRRDHPLAQAPSLRLADCFEHPVAIGKAGLSIRDAINPLLEGSNLLNKPVVEMGSNAMLVELARLGHHVSIMTSIGAHSPPTGGDLLFRPLEDEELPAHYFGLVVRAASNLHFAPATFLSYAAENLPRAAWTA</sequence>
<evidence type="ECO:0000256" key="4">
    <source>
        <dbReference type="ARBA" id="ARBA00023163"/>
    </source>
</evidence>